<protein>
    <submittedName>
        <fullName evidence="6">ABC transporter ATP-binding protein</fullName>
    </submittedName>
</protein>
<proteinExistence type="inferred from homology"/>
<comment type="caution">
    <text evidence="6">The sequence shown here is derived from an EMBL/GenBank/DDBJ whole genome shotgun (WGS) entry which is preliminary data.</text>
</comment>
<feature type="domain" description="ABC transporter" evidence="5">
    <location>
        <begin position="3"/>
        <end position="219"/>
    </location>
</feature>
<comment type="similarity">
    <text evidence="1">Belongs to the ABC transporter superfamily.</text>
</comment>
<dbReference type="InterPro" id="IPR003439">
    <property type="entry name" value="ABC_transporter-like_ATP-bd"/>
</dbReference>
<keyword evidence="2" id="KW-0813">Transport</keyword>
<dbReference type="PANTHER" id="PTHR42734:SF17">
    <property type="entry name" value="METAL TRANSPORT SYSTEM ATP-BINDING PROTEIN TM_0124-RELATED"/>
    <property type="match status" value="1"/>
</dbReference>
<dbReference type="SUPFAM" id="SSF52540">
    <property type="entry name" value="P-loop containing nucleoside triphosphate hydrolases"/>
    <property type="match status" value="1"/>
</dbReference>
<dbReference type="InterPro" id="IPR017871">
    <property type="entry name" value="ABC_transporter-like_CS"/>
</dbReference>
<dbReference type="GO" id="GO:0005524">
    <property type="term" value="F:ATP binding"/>
    <property type="evidence" value="ECO:0007669"/>
    <property type="project" value="UniProtKB-KW"/>
</dbReference>
<name>A0A2H0BLK2_9BACT</name>
<evidence type="ECO:0000256" key="3">
    <source>
        <dbReference type="ARBA" id="ARBA00022741"/>
    </source>
</evidence>
<accession>A0A2H0BLK2</accession>
<evidence type="ECO:0000256" key="4">
    <source>
        <dbReference type="ARBA" id="ARBA00022840"/>
    </source>
</evidence>
<dbReference type="PROSITE" id="PS00211">
    <property type="entry name" value="ABC_TRANSPORTER_1"/>
    <property type="match status" value="1"/>
</dbReference>
<dbReference type="Pfam" id="PF00005">
    <property type="entry name" value="ABC_tran"/>
    <property type="match status" value="1"/>
</dbReference>
<dbReference type="PROSITE" id="PS50893">
    <property type="entry name" value="ABC_TRANSPORTER_2"/>
    <property type="match status" value="1"/>
</dbReference>
<evidence type="ECO:0000256" key="2">
    <source>
        <dbReference type="ARBA" id="ARBA00022448"/>
    </source>
</evidence>
<dbReference type="GO" id="GO:0016887">
    <property type="term" value="F:ATP hydrolysis activity"/>
    <property type="evidence" value="ECO:0007669"/>
    <property type="project" value="InterPro"/>
</dbReference>
<reference evidence="6 7" key="1">
    <citation type="submission" date="2017-09" db="EMBL/GenBank/DDBJ databases">
        <title>Depth-based differentiation of microbial function through sediment-hosted aquifers and enrichment of novel symbionts in the deep terrestrial subsurface.</title>
        <authorList>
            <person name="Probst A.J."/>
            <person name="Ladd B."/>
            <person name="Jarett J.K."/>
            <person name="Geller-Mcgrath D.E."/>
            <person name="Sieber C.M."/>
            <person name="Emerson J.B."/>
            <person name="Anantharaman K."/>
            <person name="Thomas B.C."/>
            <person name="Malmstrom R."/>
            <person name="Stieglmeier M."/>
            <person name="Klingl A."/>
            <person name="Woyke T."/>
            <person name="Ryan C.M."/>
            <person name="Banfield J.F."/>
        </authorList>
    </citation>
    <scope>NUCLEOTIDE SEQUENCE [LARGE SCALE GENOMIC DNA]</scope>
    <source>
        <strain evidence="6">CG22_combo_CG10-13_8_21_14_all_39_10</strain>
    </source>
</reference>
<gene>
    <name evidence="6" type="ORF">COX03_00720</name>
</gene>
<dbReference type="SMART" id="SM00382">
    <property type="entry name" value="AAA"/>
    <property type="match status" value="1"/>
</dbReference>
<dbReference type="InterPro" id="IPR027417">
    <property type="entry name" value="P-loop_NTPase"/>
</dbReference>
<dbReference type="Proteomes" id="UP000229847">
    <property type="component" value="Unassembled WGS sequence"/>
</dbReference>
<dbReference type="EMBL" id="PCSW01000022">
    <property type="protein sequence ID" value="PIP57878.1"/>
    <property type="molecule type" value="Genomic_DNA"/>
</dbReference>
<dbReference type="PANTHER" id="PTHR42734">
    <property type="entry name" value="METAL TRANSPORT SYSTEM ATP-BINDING PROTEIN TM_0124-RELATED"/>
    <property type="match status" value="1"/>
</dbReference>
<dbReference type="InterPro" id="IPR050153">
    <property type="entry name" value="Metal_Ion_Import_ABC"/>
</dbReference>
<keyword evidence="3" id="KW-0547">Nucleotide-binding</keyword>
<evidence type="ECO:0000256" key="1">
    <source>
        <dbReference type="ARBA" id="ARBA00005417"/>
    </source>
</evidence>
<organism evidence="6 7">
    <name type="scientific">Candidatus Woesebacteria bacterium CG22_combo_CG10-13_8_21_14_all_39_10</name>
    <dbReference type="NCBI Taxonomy" id="1975059"/>
    <lineage>
        <taxon>Bacteria</taxon>
        <taxon>Candidatus Woeseibacteriota</taxon>
    </lineage>
</organism>
<sequence length="230" mass="25808">MILEVNNLTVKFGNQKVLDNVSFSVERDGTLAIIGPNGAGKSVLFRTILGLIPYEGEVKWAPNIKIGYVPQKLFVQKDLPLTVQEFLKLKEKGLTNIEKVLNSVGIKKTGILKTRLGDLSGGEIQRVLIANALLGSPQVLLFDEPTSGVDIAGEETIYALIERLKKKVDLTIIFISHELDIVYRHATDVLCLNKEKICFGKPREVIDKETLSKMYGEDVKVYRHHEHHEY</sequence>
<evidence type="ECO:0000313" key="6">
    <source>
        <dbReference type="EMBL" id="PIP57878.1"/>
    </source>
</evidence>
<keyword evidence="4 6" id="KW-0067">ATP-binding</keyword>
<dbReference type="AlphaFoldDB" id="A0A2H0BLK2"/>
<evidence type="ECO:0000259" key="5">
    <source>
        <dbReference type="PROSITE" id="PS50893"/>
    </source>
</evidence>
<dbReference type="InterPro" id="IPR003593">
    <property type="entry name" value="AAA+_ATPase"/>
</dbReference>
<evidence type="ECO:0000313" key="7">
    <source>
        <dbReference type="Proteomes" id="UP000229847"/>
    </source>
</evidence>
<dbReference type="Gene3D" id="3.40.50.300">
    <property type="entry name" value="P-loop containing nucleotide triphosphate hydrolases"/>
    <property type="match status" value="1"/>
</dbReference>